<keyword evidence="3" id="KW-1185">Reference proteome</keyword>
<keyword evidence="1" id="KW-0472">Membrane</keyword>
<accession>A0ABQ2VAZ4</accession>
<name>A0ABQ2VAZ4_9PSEU</name>
<sequence length="178" mass="19864">MEILLTILLQPHVMVLIAIVVVFYALLPERRARARAKAIAEQSPALTELAAELGGTLSGPGMAAAWSPRLQHSKYRAELTLDFQRGPWHVHVTEACNPRPVMSDNVVLHQHWIEVATMPLPKRTVKLEFFELSFEDGFVHVVGQGQVRSDELVFLVDMILETLDLMPGVEPRDPTAVV</sequence>
<comment type="caution">
    <text evidence="2">The sequence shown here is derived from an EMBL/GenBank/DDBJ whole genome shotgun (WGS) entry which is preliminary data.</text>
</comment>
<protein>
    <submittedName>
        <fullName evidence="2">Uncharacterized protein</fullName>
    </submittedName>
</protein>
<evidence type="ECO:0000313" key="3">
    <source>
        <dbReference type="Proteomes" id="UP000649573"/>
    </source>
</evidence>
<reference evidence="3" key="1">
    <citation type="journal article" date="2019" name="Int. J. Syst. Evol. Microbiol.">
        <title>The Global Catalogue of Microorganisms (GCM) 10K type strain sequencing project: providing services to taxonomists for standard genome sequencing and annotation.</title>
        <authorList>
            <consortium name="The Broad Institute Genomics Platform"/>
            <consortium name="The Broad Institute Genome Sequencing Center for Infectious Disease"/>
            <person name="Wu L."/>
            <person name="Ma J."/>
        </authorList>
    </citation>
    <scope>NUCLEOTIDE SEQUENCE [LARGE SCALE GENOMIC DNA]</scope>
    <source>
        <strain evidence="3">JCM 3296</strain>
    </source>
</reference>
<organism evidence="2 3">
    <name type="scientific">Lentzea flava</name>
    <dbReference type="NCBI Taxonomy" id="103732"/>
    <lineage>
        <taxon>Bacteria</taxon>
        <taxon>Bacillati</taxon>
        <taxon>Actinomycetota</taxon>
        <taxon>Actinomycetes</taxon>
        <taxon>Pseudonocardiales</taxon>
        <taxon>Pseudonocardiaceae</taxon>
        <taxon>Lentzea</taxon>
    </lineage>
</organism>
<evidence type="ECO:0000256" key="1">
    <source>
        <dbReference type="SAM" id="Phobius"/>
    </source>
</evidence>
<keyword evidence="1" id="KW-1133">Transmembrane helix</keyword>
<dbReference type="EMBL" id="BMRE01000055">
    <property type="protein sequence ID" value="GGU74114.1"/>
    <property type="molecule type" value="Genomic_DNA"/>
</dbReference>
<feature type="transmembrane region" description="Helical" evidence="1">
    <location>
        <begin position="6"/>
        <end position="27"/>
    </location>
</feature>
<evidence type="ECO:0000313" key="2">
    <source>
        <dbReference type="EMBL" id="GGU74114.1"/>
    </source>
</evidence>
<dbReference type="RefSeq" id="WP_189258711.1">
    <property type="nucleotide sequence ID" value="NZ_BMRE01000055.1"/>
</dbReference>
<gene>
    <name evidence="2" type="ORF">GCM10010178_76900</name>
</gene>
<dbReference type="Proteomes" id="UP000649573">
    <property type="component" value="Unassembled WGS sequence"/>
</dbReference>
<keyword evidence="1" id="KW-0812">Transmembrane</keyword>
<proteinExistence type="predicted"/>